<proteinExistence type="predicted"/>
<dbReference type="Proteomes" id="UP001595935">
    <property type="component" value="Unassembled WGS sequence"/>
</dbReference>
<dbReference type="RefSeq" id="WP_213254327.1">
    <property type="nucleotide sequence ID" value="NZ_JAGYWA010000001.1"/>
</dbReference>
<name>A0ABV9PCD0_9FLAO</name>
<keyword evidence="2" id="KW-1185">Reference proteome</keyword>
<comment type="caution">
    <text evidence="1">The sequence shown here is derived from an EMBL/GenBank/DDBJ whole genome shotgun (WGS) entry which is preliminary data.</text>
</comment>
<gene>
    <name evidence="1" type="ORF">ACFO5S_03015</name>
</gene>
<evidence type="ECO:0000313" key="2">
    <source>
        <dbReference type="Proteomes" id="UP001595935"/>
    </source>
</evidence>
<sequence length="127" mass="14962">MKKKIYLIAIFSSILNGCDDIKTDCGFFEKIRKEENCIMIVDIPPTPSSVYFNVEGKNLDKTKECKCEVESRWWAIFSEKIKKGDTIIKRKGELVFEIRKKDTIFKFRWECKDGLYVDVPPEILIRK</sequence>
<evidence type="ECO:0000313" key="1">
    <source>
        <dbReference type="EMBL" id="MFC4746398.1"/>
    </source>
</evidence>
<evidence type="ECO:0008006" key="3">
    <source>
        <dbReference type="Google" id="ProtNLM"/>
    </source>
</evidence>
<organism evidence="1 2">
    <name type="scientific">Flavobacterium branchiicola</name>
    <dbReference type="NCBI Taxonomy" id="1114875"/>
    <lineage>
        <taxon>Bacteria</taxon>
        <taxon>Pseudomonadati</taxon>
        <taxon>Bacteroidota</taxon>
        <taxon>Flavobacteriia</taxon>
        <taxon>Flavobacteriales</taxon>
        <taxon>Flavobacteriaceae</taxon>
        <taxon>Flavobacterium</taxon>
    </lineage>
</organism>
<reference evidence="2" key="1">
    <citation type="journal article" date="2019" name="Int. J. Syst. Evol. Microbiol.">
        <title>The Global Catalogue of Microorganisms (GCM) 10K type strain sequencing project: providing services to taxonomists for standard genome sequencing and annotation.</title>
        <authorList>
            <consortium name="The Broad Institute Genomics Platform"/>
            <consortium name="The Broad Institute Genome Sequencing Center for Infectious Disease"/>
            <person name="Wu L."/>
            <person name="Ma J."/>
        </authorList>
    </citation>
    <scope>NUCLEOTIDE SEQUENCE [LARGE SCALE GENOMIC DNA]</scope>
    <source>
        <strain evidence="2">WYCCWR 13023</strain>
    </source>
</reference>
<protein>
    <recommendedName>
        <fullName evidence="3">Lipoprotein</fullName>
    </recommendedName>
</protein>
<accession>A0ABV9PCD0</accession>
<dbReference type="EMBL" id="JBHSGV010000001">
    <property type="protein sequence ID" value="MFC4746398.1"/>
    <property type="molecule type" value="Genomic_DNA"/>
</dbReference>